<accession>A0A7J4XIW8</accession>
<comment type="caution">
    <text evidence="2">The sequence shown here is derived from an EMBL/GenBank/DDBJ whole genome shotgun (WGS) entry which is preliminary data.</text>
</comment>
<name>A0A7J4XIW8_9BACE</name>
<feature type="coiled-coil region" evidence="1">
    <location>
        <begin position="20"/>
        <end position="82"/>
    </location>
</feature>
<protein>
    <submittedName>
        <fullName evidence="2">Uncharacterized protein</fullName>
    </submittedName>
</protein>
<organism evidence="2 3">
    <name type="scientific">Bacteroides salyersiae</name>
    <dbReference type="NCBI Taxonomy" id="291644"/>
    <lineage>
        <taxon>Bacteria</taxon>
        <taxon>Pseudomonadati</taxon>
        <taxon>Bacteroidota</taxon>
        <taxon>Bacteroidia</taxon>
        <taxon>Bacteroidales</taxon>
        <taxon>Bacteroidaceae</taxon>
        <taxon>Bacteroides</taxon>
    </lineage>
</organism>
<keyword evidence="1" id="KW-0175">Coiled coil</keyword>
<dbReference type="Proteomes" id="UP000422221">
    <property type="component" value="Unassembled WGS sequence"/>
</dbReference>
<gene>
    <name evidence="2" type="ORF">F3F73_10635</name>
</gene>
<proteinExistence type="predicted"/>
<dbReference type="RefSeq" id="WP_130058779.1">
    <property type="nucleotide sequence ID" value="NZ_JBCODD010000008.1"/>
</dbReference>
<reference evidence="2 3" key="1">
    <citation type="journal article" date="2019" name="Nat. Med.">
        <title>A library of human gut bacterial isolates paired with longitudinal multiomics data enables mechanistic microbiome research.</title>
        <authorList>
            <person name="Poyet M."/>
            <person name="Groussin M."/>
            <person name="Gibbons S.M."/>
            <person name="Avila-Pacheco J."/>
            <person name="Jiang X."/>
            <person name="Kearney S.M."/>
            <person name="Perrotta A.R."/>
            <person name="Berdy B."/>
            <person name="Zhao S."/>
            <person name="Lieberman T.D."/>
            <person name="Swanson P.K."/>
            <person name="Smith M."/>
            <person name="Roesemann S."/>
            <person name="Alexander J.E."/>
            <person name="Rich S.A."/>
            <person name="Livny J."/>
            <person name="Vlamakis H."/>
            <person name="Clish C."/>
            <person name="Bullock K."/>
            <person name="Deik A."/>
            <person name="Scott J."/>
            <person name="Pierce K.A."/>
            <person name="Xavier R.J."/>
            <person name="Alm E.J."/>
        </authorList>
    </citation>
    <scope>NUCLEOTIDE SEQUENCE [LARGE SCALE GENOMIC DNA]</scope>
    <source>
        <strain evidence="2 3">BIOML-A10</strain>
    </source>
</reference>
<evidence type="ECO:0000256" key="1">
    <source>
        <dbReference type="SAM" id="Coils"/>
    </source>
</evidence>
<evidence type="ECO:0000313" key="3">
    <source>
        <dbReference type="Proteomes" id="UP000422221"/>
    </source>
</evidence>
<dbReference type="EMBL" id="VWMK01000009">
    <property type="protein sequence ID" value="KAA3765478.1"/>
    <property type="molecule type" value="Genomic_DNA"/>
</dbReference>
<evidence type="ECO:0000313" key="2">
    <source>
        <dbReference type="EMBL" id="KAA3765478.1"/>
    </source>
</evidence>
<dbReference type="AlphaFoldDB" id="A0A7J4XIW8"/>
<sequence length="562" mass="65150">MPWTMIAASIGAQLFNSWQANKKTEELQARQREFQRAAQQKDFDRIRQLQRETAQLALEIEADVHKQRLEDIEANYDDIVKQYSTEIAIKKWPLKVLPFVMRGESFGTFFNGTKSIALHVILTPSNCDRFNEAVYTDIDLQLEAACNQHWNTQSFHPIAYYGGAWRKSSLDLDHVDLLKTQLKNVPTIVITPYFAPKLYFKVQMWGMGKDTEVKIEPTNGVFSYEDDYVKGMDYAPKDESPKGDLIDTTIEEFVPYMESLIGFVADKYYWDFYGYAPLLPLLIKNNKNAISTTLKSIYSPQYKQIYTQELDGFSAKLYGNPQSILGLYNNIKSFIGDAIPFPTEAARLLYKKKLNITLWYCSSLKELSAKIKFNNNCNYFYLKKVSNNIALGTYDRTDNVTNLIIIMCDDMQLKPTAMIEINMLSNEIKNILVDKFSNIDIDVNMLKSEISRYNSLLEEASNIYVNLSAMIELDEFKSVNNRFKSSLEIKEWINKYRKEENTSFALIRAYSKDLCKYLLLGLFYVKDEAQMSQTALISYYDTLPQDIDAYYDKTNKYIFTLN</sequence>